<evidence type="ECO:0000313" key="2">
    <source>
        <dbReference type="Proteomes" id="UP001519863"/>
    </source>
</evidence>
<protein>
    <recommendedName>
        <fullName evidence="3">Immunity protein 35 domain-containing protein</fullName>
    </recommendedName>
</protein>
<name>A0ABS7BDI4_9ACTN</name>
<sequence>MEMIEKLVSRTDAAYQRWLASVTDDVDADGVYVYCRESLPERNTTYEIGEWLTGYLMIGQDGDRGFFLRCDGGGPVFRADLGGLGEVDLEVVAPAFEVWLRSGFALPSEPEPDMPLTADVYIDRFPVDGVALLMRARKLLGAYWRVGDLRGYLAAQPFLAARSAPLYALRRRLEHAPELRPYLFYATGHGLEAVWPADSPESR</sequence>
<evidence type="ECO:0000313" key="1">
    <source>
        <dbReference type="EMBL" id="MBW6439142.1"/>
    </source>
</evidence>
<comment type="caution">
    <text evidence="1">The sequence shown here is derived from an EMBL/GenBank/DDBJ whole genome shotgun (WGS) entry which is preliminary data.</text>
</comment>
<organism evidence="1 2">
    <name type="scientific">Actinoplanes hulinensis</name>
    <dbReference type="NCBI Taxonomy" id="1144547"/>
    <lineage>
        <taxon>Bacteria</taxon>
        <taxon>Bacillati</taxon>
        <taxon>Actinomycetota</taxon>
        <taxon>Actinomycetes</taxon>
        <taxon>Micromonosporales</taxon>
        <taxon>Micromonosporaceae</taxon>
        <taxon>Actinoplanes</taxon>
    </lineage>
</organism>
<dbReference type="InterPro" id="IPR037883">
    <property type="entry name" value="Knr4/Smi1-like_sf"/>
</dbReference>
<accession>A0ABS7BDI4</accession>
<proteinExistence type="predicted"/>
<keyword evidence="2" id="KW-1185">Reference proteome</keyword>
<evidence type="ECO:0008006" key="3">
    <source>
        <dbReference type="Google" id="ProtNLM"/>
    </source>
</evidence>
<dbReference type="Proteomes" id="UP001519863">
    <property type="component" value="Unassembled WGS sequence"/>
</dbReference>
<reference evidence="1 2" key="1">
    <citation type="journal article" date="2013" name="Antonie Van Leeuwenhoek">
        <title>Actinoplanes hulinensis sp. nov., a novel actinomycete isolated from soybean root (Glycine max (L.) Merr).</title>
        <authorList>
            <person name="Shen Y."/>
            <person name="Liu C."/>
            <person name="Wang X."/>
            <person name="Zhao J."/>
            <person name="Jia F."/>
            <person name="Zhang Y."/>
            <person name="Wang L."/>
            <person name="Yang D."/>
            <person name="Xiang W."/>
        </authorList>
    </citation>
    <scope>NUCLEOTIDE SEQUENCE [LARGE SCALE GENOMIC DNA]</scope>
    <source>
        <strain evidence="1 2">NEAU-M9</strain>
    </source>
</reference>
<dbReference type="Gene3D" id="3.40.1580.10">
    <property type="entry name" value="SMI1/KNR4-like"/>
    <property type="match status" value="1"/>
</dbReference>
<dbReference type="RefSeq" id="WP_220148298.1">
    <property type="nucleotide sequence ID" value="NZ_JAHXZI010000024.1"/>
</dbReference>
<gene>
    <name evidence="1" type="ORF">KZ829_35990</name>
</gene>
<dbReference type="EMBL" id="JAHXZI010000024">
    <property type="protein sequence ID" value="MBW6439142.1"/>
    <property type="molecule type" value="Genomic_DNA"/>
</dbReference>